<dbReference type="SMR" id="Q22596"/>
<dbReference type="eggNOG" id="KOG2806">
    <property type="taxonomic scope" value="Eukaryota"/>
</dbReference>
<dbReference type="InterPro" id="IPR001223">
    <property type="entry name" value="Glyco_hydro18_cat"/>
</dbReference>
<organism evidence="3 4">
    <name type="scientific">Caenorhabditis elegans</name>
    <dbReference type="NCBI Taxonomy" id="6239"/>
    <lineage>
        <taxon>Eukaryota</taxon>
        <taxon>Metazoa</taxon>
        <taxon>Ecdysozoa</taxon>
        <taxon>Nematoda</taxon>
        <taxon>Chromadorea</taxon>
        <taxon>Rhabditida</taxon>
        <taxon>Rhabditina</taxon>
        <taxon>Rhabditomorpha</taxon>
        <taxon>Rhabditoidea</taxon>
        <taxon>Rhabditidae</taxon>
        <taxon>Peloderinae</taxon>
        <taxon>Caenorhabditis</taxon>
    </lineage>
</organism>
<feature type="transmembrane region" description="Helical" evidence="1">
    <location>
        <begin position="27"/>
        <end position="45"/>
    </location>
</feature>
<dbReference type="GO" id="GO:0008061">
    <property type="term" value="F:chitin binding"/>
    <property type="evidence" value="ECO:0007669"/>
    <property type="project" value="InterPro"/>
</dbReference>
<name>Q22596_CAEEL</name>
<dbReference type="PANTHER" id="PTHR46073:SF8">
    <property type="entry name" value="GH18 DOMAIN-CONTAINING PROTEIN"/>
    <property type="match status" value="1"/>
</dbReference>
<dbReference type="InterPro" id="IPR017853">
    <property type="entry name" value="GH"/>
</dbReference>
<sequence>MTSVKDQEVMLLISDRKDDRDFKTRKVIIVLVICLIFIITDLFIIRSHLHQISSRNQDTNSISALLNKQGVTFVKVSYIFDTYAVFAFAQLNTNGSLQFESAISKQKFLNLNRKSKHINNNVNRILSIGGTNYSEKLSIMLQDLKKTRRFIMSIIRFLKDNELDGVELLWNRNTEETLYCELLQHLKMGLEKQEKQYSISLRVPQTGIGKWHIGCELEDQENADSINLISMAEYENQLFGSGGVIRISEAFNTAWEMKYHACNSNQSSKFNLVIPTIEQTEQIDMQYVWNPEKKEIQRFNSSTKTEYTKLQMGGVSIWSRDMDYHNNIQLDSYFFERICSQELGK</sequence>
<dbReference type="AGR" id="WB:WBGene00011847"/>
<gene>
    <name evidence="3 5" type="primary">chil-26</name>
    <name evidence="3" type="ORF">CELE_T19H5.2</name>
    <name evidence="5" type="ORF">T19H5.2</name>
</gene>
<dbReference type="STRING" id="6239.T19H5.2.1"/>
<keyword evidence="1" id="KW-0812">Transmembrane</keyword>
<feature type="domain" description="GH18" evidence="2">
    <location>
        <begin position="43"/>
        <end position="345"/>
    </location>
</feature>
<evidence type="ECO:0000313" key="3">
    <source>
        <dbReference type="EMBL" id="CAA87663.2"/>
    </source>
</evidence>
<evidence type="ECO:0000259" key="2">
    <source>
        <dbReference type="PROSITE" id="PS51910"/>
    </source>
</evidence>
<dbReference type="HOGENOM" id="CLU_774403_0_0_1"/>
<protein>
    <submittedName>
        <fullName evidence="3">GH18 domain-containing protein</fullName>
    </submittedName>
</protein>
<keyword evidence="4" id="KW-1185">Reference proteome</keyword>
<dbReference type="InParanoid" id="Q22596"/>
<dbReference type="WormBase" id="T19H5.2">
    <property type="protein sequence ID" value="CE51643"/>
    <property type="gene ID" value="WBGene00011847"/>
    <property type="gene designation" value="chil-26"/>
</dbReference>
<evidence type="ECO:0000256" key="1">
    <source>
        <dbReference type="SAM" id="Phobius"/>
    </source>
</evidence>
<dbReference type="FunCoup" id="Q22596">
    <property type="interactions" value="1"/>
</dbReference>
<dbReference type="GO" id="GO:0005975">
    <property type="term" value="P:carbohydrate metabolic process"/>
    <property type="evidence" value="ECO:0007669"/>
    <property type="project" value="InterPro"/>
</dbReference>
<evidence type="ECO:0000313" key="5">
    <source>
        <dbReference type="WormBase" id="T19H5.2"/>
    </source>
</evidence>
<proteinExistence type="predicted"/>
<dbReference type="SUPFAM" id="SSF51445">
    <property type="entry name" value="(Trans)glycosidases"/>
    <property type="match status" value="1"/>
</dbReference>
<dbReference type="PROSITE" id="PS51910">
    <property type="entry name" value="GH18_2"/>
    <property type="match status" value="1"/>
</dbReference>
<dbReference type="CTD" id="188615"/>
<reference evidence="3 4" key="1">
    <citation type="journal article" date="1998" name="Science">
        <title>Genome sequence of the nematode C. elegans: a platform for investigating biology.</title>
        <authorList>
            <consortium name="The C. elegans sequencing consortium"/>
            <person name="Sulson J.E."/>
            <person name="Waterston R."/>
        </authorList>
    </citation>
    <scope>NUCLEOTIDE SEQUENCE [LARGE SCALE GENOMIC DNA]</scope>
    <source>
        <strain evidence="3 4">Bristol N2</strain>
    </source>
</reference>
<dbReference type="PIR" id="T25010">
    <property type="entry name" value="T25010"/>
</dbReference>
<dbReference type="Gene3D" id="3.20.20.80">
    <property type="entry name" value="Glycosidases"/>
    <property type="match status" value="1"/>
</dbReference>
<dbReference type="PaxDb" id="6239-T19H5.2"/>
<dbReference type="KEGG" id="cel:CELE_T19H5.2"/>
<keyword evidence="1" id="KW-1133">Transmembrane helix</keyword>
<dbReference type="SMART" id="SM00636">
    <property type="entry name" value="Glyco_18"/>
    <property type="match status" value="1"/>
</dbReference>
<dbReference type="EMBL" id="BX284602">
    <property type="protein sequence ID" value="CAA87663.2"/>
    <property type="molecule type" value="Genomic_DNA"/>
</dbReference>
<accession>Q22596</accession>
<dbReference type="OrthoDB" id="73875at2759"/>
<dbReference type="PANTHER" id="PTHR46073">
    <property type="entry name" value="CHITINASE"/>
    <property type="match status" value="1"/>
</dbReference>
<dbReference type="RefSeq" id="NP_001317724.1">
    <property type="nucleotide sequence ID" value="NM_001330958.3"/>
</dbReference>
<dbReference type="AlphaFoldDB" id="Q22596"/>
<dbReference type="UCSC" id="T19H5.2">
    <property type="organism name" value="c. elegans"/>
</dbReference>
<evidence type="ECO:0000313" key="4">
    <source>
        <dbReference type="Proteomes" id="UP000001940"/>
    </source>
</evidence>
<dbReference type="CAZy" id="GH18">
    <property type="family name" value="Glycoside Hydrolase Family 18"/>
</dbReference>
<keyword evidence="1" id="KW-0472">Membrane</keyword>
<dbReference type="GeneID" id="188615"/>
<dbReference type="Proteomes" id="UP000001940">
    <property type="component" value="Chromosome II"/>
</dbReference>
<dbReference type="InterPro" id="IPR011583">
    <property type="entry name" value="Chitinase_II/V-like_cat"/>
</dbReference>
<dbReference type="Pfam" id="PF00704">
    <property type="entry name" value="Glyco_hydro_18"/>
    <property type="match status" value="1"/>
</dbReference>